<dbReference type="AlphaFoldDB" id="A0A918Q0G0"/>
<evidence type="ECO:0000256" key="1">
    <source>
        <dbReference type="ARBA" id="ARBA00004651"/>
    </source>
</evidence>
<proteinExistence type="predicted"/>
<evidence type="ECO:0000256" key="3">
    <source>
        <dbReference type="ARBA" id="ARBA00022692"/>
    </source>
</evidence>
<dbReference type="GO" id="GO:0005886">
    <property type="term" value="C:plasma membrane"/>
    <property type="evidence" value="ECO:0007669"/>
    <property type="project" value="UniProtKB-SubCell"/>
</dbReference>
<keyword evidence="4 6" id="KW-1133">Transmembrane helix</keyword>
<dbReference type="PANTHER" id="PTHR33545">
    <property type="entry name" value="UPF0750 MEMBRANE PROTEIN YITT-RELATED"/>
    <property type="match status" value="1"/>
</dbReference>
<organism evidence="7 8">
    <name type="scientific">Asticcacaulis endophyticus</name>
    <dbReference type="NCBI Taxonomy" id="1395890"/>
    <lineage>
        <taxon>Bacteria</taxon>
        <taxon>Pseudomonadati</taxon>
        <taxon>Pseudomonadota</taxon>
        <taxon>Alphaproteobacteria</taxon>
        <taxon>Caulobacterales</taxon>
        <taxon>Caulobacteraceae</taxon>
        <taxon>Asticcacaulis</taxon>
    </lineage>
</organism>
<dbReference type="PANTHER" id="PTHR33545:SF5">
    <property type="entry name" value="UPF0750 MEMBRANE PROTEIN YITT"/>
    <property type="match status" value="1"/>
</dbReference>
<gene>
    <name evidence="7" type="ORF">GCM10011273_14300</name>
</gene>
<comment type="caution">
    <text evidence="7">The sequence shown here is derived from an EMBL/GenBank/DDBJ whole genome shotgun (WGS) entry which is preliminary data.</text>
</comment>
<name>A0A918Q0G0_9CAUL</name>
<dbReference type="InterPro" id="IPR003740">
    <property type="entry name" value="YitT"/>
</dbReference>
<evidence type="ECO:0000256" key="5">
    <source>
        <dbReference type="ARBA" id="ARBA00023136"/>
    </source>
</evidence>
<evidence type="ECO:0000313" key="7">
    <source>
        <dbReference type="EMBL" id="GGZ29392.1"/>
    </source>
</evidence>
<evidence type="ECO:0000256" key="6">
    <source>
        <dbReference type="SAM" id="Phobius"/>
    </source>
</evidence>
<sequence>MTFSLRSLLPKDLSRSSAILDDQGLKAQAKHTLFEDIYAFAIGCSFIALGLVLLKTAGLVTGGVAGIALLVSYLIPAPVGLLFTLINVPFFIFALLSMGWRFTVKTIVVNIAIMAMAALFPHLFTPAHLNPVFASIFGGTIIGMGILALARHGAGAGGTGVLSLYLQKTRGINAGKTQAVCDALIMTASVFVVSPMNLLYSVISAAAMSTVMMTYHKPQRYLGH</sequence>
<keyword evidence="8" id="KW-1185">Reference proteome</keyword>
<dbReference type="EMBL" id="BMZB01000001">
    <property type="protein sequence ID" value="GGZ29392.1"/>
    <property type="molecule type" value="Genomic_DNA"/>
</dbReference>
<accession>A0A918Q0G0</accession>
<dbReference type="RefSeq" id="WP_189485682.1">
    <property type="nucleotide sequence ID" value="NZ_BMZB01000001.1"/>
</dbReference>
<feature type="transmembrane region" description="Helical" evidence="6">
    <location>
        <begin position="37"/>
        <end position="54"/>
    </location>
</feature>
<feature type="transmembrane region" description="Helical" evidence="6">
    <location>
        <begin position="107"/>
        <end position="125"/>
    </location>
</feature>
<protein>
    <submittedName>
        <fullName evidence="7">Membrane protein</fullName>
    </submittedName>
</protein>
<reference evidence="7" key="1">
    <citation type="journal article" date="2014" name="Int. J. Syst. Evol. Microbiol.">
        <title>Complete genome sequence of Corynebacterium casei LMG S-19264T (=DSM 44701T), isolated from a smear-ripened cheese.</title>
        <authorList>
            <consortium name="US DOE Joint Genome Institute (JGI-PGF)"/>
            <person name="Walter F."/>
            <person name="Albersmeier A."/>
            <person name="Kalinowski J."/>
            <person name="Ruckert C."/>
        </authorList>
    </citation>
    <scope>NUCLEOTIDE SEQUENCE</scope>
    <source>
        <strain evidence="7">KCTC 32296</strain>
    </source>
</reference>
<feature type="transmembrane region" description="Helical" evidence="6">
    <location>
        <begin position="131"/>
        <end position="150"/>
    </location>
</feature>
<dbReference type="InterPro" id="IPR051461">
    <property type="entry name" value="UPF0750_membrane"/>
</dbReference>
<evidence type="ECO:0000313" key="8">
    <source>
        <dbReference type="Proteomes" id="UP000662572"/>
    </source>
</evidence>
<dbReference type="Proteomes" id="UP000662572">
    <property type="component" value="Unassembled WGS sequence"/>
</dbReference>
<keyword evidence="5 6" id="KW-0472">Membrane</keyword>
<evidence type="ECO:0000256" key="4">
    <source>
        <dbReference type="ARBA" id="ARBA00022989"/>
    </source>
</evidence>
<dbReference type="Pfam" id="PF02588">
    <property type="entry name" value="YitT_membrane"/>
    <property type="match status" value="1"/>
</dbReference>
<keyword evidence="2" id="KW-1003">Cell membrane</keyword>
<comment type="subcellular location">
    <subcellularLocation>
        <location evidence="1">Cell membrane</location>
        <topology evidence="1">Multi-pass membrane protein</topology>
    </subcellularLocation>
</comment>
<feature type="transmembrane region" description="Helical" evidence="6">
    <location>
        <begin position="59"/>
        <end position="75"/>
    </location>
</feature>
<evidence type="ECO:0000256" key="2">
    <source>
        <dbReference type="ARBA" id="ARBA00022475"/>
    </source>
</evidence>
<keyword evidence="3 6" id="KW-0812">Transmembrane</keyword>
<reference evidence="7" key="2">
    <citation type="submission" date="2020-09" db="EMBL/GenBank/DDBJ databases">
        <authorList>
            <person name="Sun Q."/>
            <person name="Kim S."/>
        </authorList>
    </citation>
    <scope>NUCLEOTIDE SEQUENCE</scope>
    <source>
        <strain evidence="7">KCTC 32296</strain>
    </source>
</reference>